<keyword evidence="3" id="KW-1185">Reference proteome</keyword>
<dbReference type="Proteomes" id="UP001248536">
    <property type="component" value="Unassembled WGS sequence"/>
</dbReference>
<evidence type="ECO:0000313" key="2">
    <source>
        <dbReference type="EMBL" id="MDS0255945.1"/>
    </source>
</evidence>
<feature type="transmembrane region" description="Helical" evidence="1">
    <location>
        <begin position="21"/>
        <end position="43"/>
    </location>
</feature>
<keyword evidence="1" id="KW-1133">Transmembrane helix</keyword>
<organism evidence="2 3">
    <name type="scientific">Haloarcula argentinensis</name>
    <dbReference type="NCBI Taxonomy" id="43776"/>
    <lineage>
        <taxon>Archaea</taxon>
        <taxon>Methanobacteriati</taxon>
        <taxon>Methanobacteriota</taxon>
        <taxon>Stenosarchaea group</taxon>
        <taxon>Halobacteria</taxon>
        <taxon>Halobacteriales</taxon>
        <taxon>Haloarculaceae</taxon>
        <taxon>Haloarcula</taxon>
    </lineage>
</organism>
<dbReference type="RefSeq" id="WP_152423010.1">
    <property type="nucleotide sequence ID" value="NZ_BAABDY010000006.1"/>
</dbReference>
<proteinExistence type="predicted"/>
<reference evidence="2 3" key="1">
    <citation type="submission" date="2022-06" db="EMBL/GenBank/DDBJ databases">
        <title>Haloarcula sp. a new haloarchaeum isolate from saline soil.</title>
        <authorList>
            <person name="Strakova D."/>
            <person name="Galisteo C."/>
            <person name="Sanchez-Porro C."/>
            <person name="Ventosa A."/>
        </authorList>
    </citation>
    <scope>NUCLEOTIDE SEQUENCE [LARGE SCALE GENOMIC DNA]</scope>
    <source>
        <strain evidence="2 3">JCM 15760</strain>
    </source>
</reference>
<keyword evidence="1" id="KW-0812">Transmembrane</keyword>
<keyword evidence="1" id="KW-0472">Membrane</keyword>
<name>A0ABU2F728_HALAR</name>
<protein>
    <submittedName>
        <fullName evidence="2">Uncharacterized protein</fullName>
    </submittedName>
</protein>
<gene>
    <name evidence="2" type="ORF">NC662_19800</name>
</gene>
<dbReference type="EMBL" id="JAMQCP010000006">
    <property type="protein sequence ID" value="MDS0255945.1"/>
    <property type="molecule type" value="Genomic_DNA"/>
</dbReference>
<evidence type="ECO:0000313" key="3">
    <source>
        <dbReference type="Proteomes" id="UP001248536"/>
    </source>
</evidence>
<sequence length="71" mass="7997">MSKRNLIEEIEARIEYIPKRKIILGLILLIPPISILGMGLFTYELYQAGKKLQEEETGTPSVAESDFDTDG</sequence>
<comment type="caution">
    <text evidence="2">The sequence shown here is derived from an EMBL/GenBank/DDBJ whole genome shotgun (WGS) entry which is preliminary data.</text>
</comment>
<evidence type="ECO:0000256" key="1">
    <source>
        <dbReference type="SAM" id="Phobius"/>
    </source>
</evidence>
<accession>A0ABU2F728</accession>